<protein>
    <submittedName>
        <fullName evidence="1">Uncharacterized protein</fullName>
    </submittedName>
</protein>
<proteinExistence type="predicted"/>
<dbReference type="Proteomes" id="UP000298663">
    <property type="component" value="Unassembled WGS sequence"/>
</dbReference>
<reference evidence="1 2" key="2">
    <citation type="journal article" date="2019" name="G3 (Bethesda)">
        <title>Hybrid Assembly of the Genome of the Entomopathogenic Nematode Steinernema carpocapsae Identifies the X-Chromosome.</title>
        <authorList>
            <person name="Serra L."/>
            <person name="Macchietto M."/>
            <person name="Macias-Munoz A."/>
            <person name="McGill C.J."/>
            <person name="Rodriguez I.M."/>
            <person name="Rodriguez B."/>
            <person name="Murad R."/>
            <person name="Mortazavi A."/>
        </authorList>
    </citation>
    <scope>NUCLEOTIDE SEQUENCE [LARGE SCALE GENOMIC DNA]</scope>
    <source>
        <strain evidence="1 2">ALL</strain>
    </source>
</reference>
<dbReference type="EMBL" id="AZBU02000007">
    <property type="protein sequence ID" value="TKR69802.1"/>
    <property type="molecule type" value="Genomic_DNA"/>
</dbReference>
<keyword evidence="2" id="KW-1185">Reference proteome</keyword>
<evidence type="ECO:0000313" key="1">
    <source>
        <dbReference type="EMBL" id="TKR69802.1"/>
    </source>
</evidence>
<gene>
    <name evidence="1" type="ORF">L596_021907</name>
</gene>
<name>A0A4U5MKI1_STECR</name>
<dbReference type="AlphaFoldDB" id="A0A4U5MKI1"/>
<accession>A0A4U5MKI1</accession>
<organism evidence="1 2">
    <name type="scientific">Steinernema carpocapsae</name>
    <name type="common">Entomopathogenic nematode</name>
    <dbReference type="NCBI Taxonomy" id="34508"/>
    <lineage>
        <taxon>Eukaryota</taxon>
        <taxon>Metazoa</taxon>
        <taxon>Ecdysozoa</taxon>
        <taxon>Nematoda</taxon>
        <taxon>Chromadorea</taxon>
        <taxon>Rhabditida</taxon>
        <taxon>Tylenchina</taxon>
        <taxon>Panagrolaimomorpha</taxon>
        <taxon>Strongyloidoidea</taxon>
        <taxon>Steinernematidae</taxon>
        <taxon>Steinernema</taxon>
    </lineage>
</organism>
<evidence type="ECO:0000313" key="2">
    <source>
        <dbReference type="Proteomes" id="UP000298663"/>
    </source>
</evidence>
<comment type="caution">
    <text evidence="1">The sequence shown here is derived from an EMBL/GenBank/DDBJ whole genome shotgun (WGS) entry which is preliminary data.</text>
</comment>
<reference evidence="1 2" key="1">
    <citation type="journal article" date="2015" name="Genome Biol.">
        <title>Comparative genomics of Steinernema reveals deeply conserved gene regulatory networks.</title>
        <authorList>
            <person name="Dillman A.R."/>
            <person name="Macchietto M."/>
            <person name="Porter C.F."/>
            <person name="Rogers A."/>
            <person name="Williams B."/>
            <person name="Antoshechkin I."/>
            <person name="Lee M.M."/>
            <person name="Goodwin Z."/>
            <person name="Lu X."/>
            <person name="Lewis E.E."/>
            <person name="Goodrich-Blair H."/>
            <person name="Stock S.P."/>
            <person name="Adams B.J."/>
            <person name="Sternberg P.W."/>
            <person name="Mortazavi A."/>
        </authorList>
    </citation>
    <scope>NUCLEOTIDE SEQUENCE [LARGE SCALE GENOMIC DNA]</scope>
    <source>
        <strain evidence="1 2">ALL</strain>
    </source>
</reference>
<sequence>MDGQPDLLASRFAWLASRIARTGSSSISGFNNLSIQVDDNGTRFCKQLLEIIAERVKTLKKVKTLSPHFEFYAMWLGLKYSFNPLSFFDFKKELEWSNESHFCLLLTASRNMKE</sequence>